<evidence type="ECO:0000256" key="1">
    <source>
        <dbReference type="SAM" id="MobiDB-lite"/>
    </source>
</evidence>
<proteinExistence type="predicted"/>
<dbReference type="AlphaFoldDB" id="A0A840YSM2"/>
<feature type="non-terminal residue" evidence="2">
    <location>
        <position position="1"/>
    </location>
</feature>
<evidence type="ECO:0000313" key="2">
    <source>
        <dbReference type="EMBL" id="MBB5712691.1"/>
    </source>
</evidence>
<feature type="region of interest" description="Disordered" evidence="1">
    <location>
        <begin position="1"/>
        <end position="20"/>
    </location>
</feature>
<keyword evidence="3" id="KW-1185">Reference proteome</keyword>
<organism evidence="2 3">
    <name type="scientific">Sphingomonas xinjiangensis</name>
    <dbReference type="NCBI Taxonomy" id="643568"/>
    <lineage>
        <taxon>Bacteria</taxon>
        <taxon>Pseudomonadati</taxon>
        <taxon>Pseudomonadota</taxon>
        <taxon>Alphaproteobacteria</taxon>
        <taxon>Sphingomonadales</taxon>
        <taxon>Sphingomonadaceae</taxon>
        <taxon>Sphingomonas</taxon>
    </lineage>
</organism>
<dbReference type="Proteomes" id="UP000527143">
    <property type="component" value="Unassembled WGS sequence"/>
</dbReference>
<accession>A0A840YSM2</accession>
<dbReference type="EMBL" id="JACIJF010000023">
    <property type="protein sequence ID" value="MBB5712691.1"/>
    <property type="molecule type" value="Genomic_DNA"/>
</dbReference>
<evidence type="ECO:0000313" key="3">
    <source>
        <dbReference type="Proteomes" id="UP000527143"/>
    </source>
</evidence>
<protein>
    <submittedName>
        <fullName evidence="2">Uncharacterized protein</fullName>
    </submittedName>
</protein>
<name>A0A840YSM2_9SPHN</name>
<gene>
    <name evidence="2" type="ORF">FHT02_003951</name>
</gene>
<comment type="caution">
    <text evidence="2">The sequence shown here is derived from an EMBL/GenBank/DDBJ whole genome shotgun (WGS) entry which is preliminary data.</text>
</comment>
<reference evidence="2 3" key="1">
    <citation type="submission" date="2020-08" db="EMBL/GenBank/DDBJ databases">
        <title>Genomic Encyclopedia of Type Strains, Phase IV (KMG-IV): sequencing the most valuable type-strain genomes for metagenomic binning, comparative biology and taxonomic classification.</title>
        <authorList>
            <person name="Goeker M."/>
        </authorList>
    </citation>
    <scope>NUCLEOTIDE SEQUENCE [LARGE SCALE GENOMIC DNA]</scope>
    <source>
        <strain evidence="2 3">DSM 26736</strain>
    </source>
</reference>
<sequence length="36" mass="4328">KYGRKHEEQRRTQHDAEDKRIPTAIPLAHSYECYLS</sequence>